<dbReference type="Proteomes" id="UP000186806">
    <property type="component" value="Unassembled WGS sequence"/>
</dbReference>
<comment type="caution">
    <text evidence="1">The sequence shown here is derived from an EMBL/GenBank/DDBJ whole genome shotgun (WGS) entry which is preliminary data.</text>
</comment>
<accession>A0A1Q8TC08</accession>
<sequence>MWQCYVKNMGKAEPLISGSRIRMESGVRQKSYCQLSLTNLPAPIPSLFQYSVVSQKLKSSSHIGGLMTIEALLFSLRHSQVFSV</sequence>
<name>A0A1Q8TC08_9GAMM</name>
<evidence type="ECO:0000313" key="1">
    <source>
        <dbReference type="EMBL" id="OLO11223.1"/>
    </source>
</evidence>
<gene>
    <name evidence="1" type="ORF">BTW10_10515</name>
</gene>
<organism evidence="1 2">
    <name type="scientific">Chromohalobacter japonicus</name>
    <dbReference type="NCBI Taxonomy" id="223900"/>
    <lineage>
        <taxon>Bacteria</taxon>
        <taxon>Pseudomonadati</taxon>
        <taxon>Pseudomonadota</taxon>
        <taxon>Gammaproteobacteria</taxon>
        <taxon>Oceanospirillales</taxon>
        <taxon>Halomonadaceae</taxon>
        <taxon>Chromohalobacter</taxon>
    </lineage>
</organism>
<keyword evidence="2" id="KW-1185">Reference proteome</keyword>
<reference evidence="1 2" key="1">
    <citation type="submission" date="2016-12" db="EMBL/GenBank/DDBJ databases">
        <title>Draft genome sequences of strains Salinicola socius SMB35, Salinicola sp. MH3R3-1 and Chromohalobacter sp. SMB17 from the Verkhnekamsk potash mining region of Russia.</title>
        <authorList>
            <person name="Mavrodi D.V."/>
            <person name="Olsson B.E."/>
            <person name="Korsakova E.S."/>
            <person name="Pyankova A."/>
            <person name="Mavrodi O.V."/>
            <person name="Plotnikova E.G."/>
        </authorList>
    </citation>
    <scope>NUCLEOTIDE SEQUENCE [LARGE SCALE GENOMIC DNA]</scope>
    <source>
        <strain evidence="1 2">SMB17</strain>
    </source>
</reference>
<proteinExistence type="predicted"/>
<dbReference type="EMBL" id="MSDQ01000025">
    <property type="protein sequence ID" value="OLO11223.1"/>
    <property type="molecule type" value="Genomic_DNA"/>
</dbReference>
<evidence type="ECO:0000313" key="2">
    <source>
        <dbReference type="Proteomes" id="UP000186806"/>
    </source>
</evidence>
<dbReference type="AlphaFoldDB" id="A0A1Q8TC08"/>
<protein>
    <submittedName>
        <fullName evidence="1">Uncharacterized protein</fullName>
    </submittedName>
</protein>